<feature type="domain" description="OmpR/PhoB-type" evidence="8">
    <location>
        <begin position="1"/>
        <end position="102"/>
    </location>
</feature>
<feature type="region of interest" description="Disordered" evidence="7">
    <location>
        <begin position="342"/>
        <end position="380"/>
    </location>
</feature>
<keyword evidence="5" id="KW-0804">Transcription</keyword>
<dbReference type="InterPro" id="IPR036388">
    <property type="entry name" value="WH-like_DNA-bd_sf"/>
</dbReference>
<dbReference type="Gene3D" id="1.10.10.10">
    <property type="entry name" value="Winged helix-like DNA-binding domain superfamily/Winged helix DNA-binding domain"/>
    <property type="match status" value="1"/>
</dbReference>
<name>A0ABX8XMS9_9ACTN</name>
<reference evidence="9 10" key="1">
    <citation type="submission" date="2021-08" db="EMBL/GenBank/DDBJ databases">
        <authorList>
            <person name="Ping M."/>
        </authorList>
    </citation>
    <scope>NUCLEOTIDE SEQUENCE [LARGE SCALE GENOMIC DNA]</scope>
    <source>
        <strain evidence="9 10">MG28</strain>
    </source>
</reference>
<dbReference type="InterPro" id="IPR051677">
    <property type="entry name" value="AfsR-DnrI-RedD_regulator"/>
</dbReference>
<evidence type="ECO:0000259" key="8">
    <source>
        <dbReference type="PROSITE" id="PS51755"/>
    </source>
</evidence>
<keyword evidence="10" id="KW-1185">Reference proteome</keyword>
<proteinExistence type="inferred from homology"/>
<dbReference type="SMART" id="SM00862">
    <property type="entry name" value="Trans_reg_C"/>
    <property type="match status" value="1"/>
</dbReference>
<evidence type="ECO:0000256" key="6">
    <source>
        <dbReference type="PROSITE-ProRule" id="PRU01091"/>
    </source>
</evidence>
<dbReference type="InterPro" id="IPR001867">
    <property type="entry name" value="OmpR/PhoB-type_DNA-bd"/>
</dbReference>
<gene>
    <name evidence="9" type="ORF">K1J60_10570</name>
</gene>
<dbReference type="SMART" id="SM01043">
    <property type="entry name" value="BTAD"/>
    <property type="match status" value="1"/>
</dbReference>
<dbReference type="PROSITE" id="PS51755">
    <property type="entry name" value="OMPR_PHOB"/>
    <property type="match status" value="1"/>
</dbReference>
<keyword evidence="3" id="KW-0805">Transcription regulation</keyword>
<dbReference type="Proteomes" id="UP000827138">
    <property type="component" value="Chromosome"/>
</dbReference>
<dbReference type="SUPFAM" id="SSF46894">
    <property type="entry name" value="C-terminal effector domain of the bipartite response regulators"/>
    <property type="match status" value="1"/>
</dbReference>
<evidence type="ECO:0000313" key="10">
    <source>
        <dbReference type="Proteomes" id="UP000827138"/>
    </source>
</evidence>
<evidence type="ECO:0000256" key="4">
    <source>
        <dbReference type="ARBA" id="ARBA00023125"/>
    </source>
</evidence>
<dbReference type="PRINTS" id="PR00364">
    <property type="entry name" value="DISEASERSIST"/>
</dbReference>
<keyword evidence="4 6" id="KW-0238">DNA-binding</keyword>
<dbReference type="RefSeq" id="WP_220645987.1">
    <property type="nucleotide sequence ID" value="NZ_CP080647.1"/>
</dbReference>
<feature type="region of interest" description="Disordered" evidence="7">
    <location>
        <begin position="260"/>
        <end position="325"/>
    </location>
</feature>
<dbReference type="SUPFAM" id="SSF48452">
    <property type="entry name" value="TPR-like"/>
    <property type="match status" value="2"/>
</dbReference>
<comment type="similarity">
    <text evidence="1">Belongs to the AfsR/DnrI/RedD regulatory family.</text>
</comment>
<dbReference type="CDD" id="cd15831">
    <property type="entry name" value="BTAD"/>
    <property type="match status" value="1"/>
</dbReference>
<dbReference type="InterPro" id="IPR002182">
    <property type="entry name" value="NB-ARC"/>
</dbReference>
<dbReference type="Pfam" id="PF03704">
    <property type="entry name" value="BTAD"/>
    <property type="match status" value="1"/>
</dbReference>
<dbReference type="Pfam" id="PF13424">
    <property type="entry name" value="TPR_12"/>
    <property type="match status" value="1"/>
</dbReference>
<dbReference type="PANTHER" id="PTHR35807:SF1">
    <property type="entry name" value="TRANSCRIPTIONAL REGULATOR REDD"/>
    <property type="match status" value="1"/>
</dbReference>
<dbReference type="Gene3D" id="1.25.40.10">
    <property type="entry name" value="Tetratricopeptide repeat domain"/>
    <property type="match status" value="2"/>
</dbReference>
<dbReference type="Pfam" id="PF00931">
    <property type="entry name" value="NB-ARC"/>
    <property type="match status" value="1"/>
</dbReference>
<dbReference type="InterPro" id="IPR011990">
    <property type="entry name" value="TPR-like_helical_dom_sf"/>
</dbReference>
<dbReference type="PANTHER" id="PTHR35807">
    <property type="entry name" value="TRANSCRIPTIONAL REGULATOR REDD-RELATED"/>
    <property type="match status" value="1"/>
</dbReference>
<feature type="compositionally biased region" description="Low complexity" evidence="7">
    <location>
        <begin position="276"/>
        <end position="303"/>
    </location>
</feature>
<sequence length="1018" mass="107872">MALEPVRFAVLGSVRVERAGVEPAPGRPQERALLGLLLVRAGQPVTVSEIVDVLWGGRPPDSAVNVVRRHVGSLRRLLEPGLPNRAAGRWLIRDAGGYRLLVDDDSLDLLRFRRLRDEARRIAGDTHEPTARVVELLTEALALWRGPAGAGLPADVRERAGFAAVDRERTAAVREAADAALRAGTPAAVLPLLQEAAHDEPLDEPLLARLVRTLAATGYEARALDTYRAARARLADELGIDPGPELRDAHHAVLRGAGPDVEVRDQGGQGNAVLHGAGSPSGAASGADDGITGSPSSTSASAAPQPPTPPTAPTAVPAQLPHDLPTFTGRRAELDQVLALLTGHDDSGPGDDSHSGTGDDSRADDDSHSGTDGGPAHPVGTVVIGAIGGMAGIGKTTLAVHWAHRVAHRFPDGQLYVNLRGFAPSGGVMEAGEAVRIFLDALGVPPERVPHGVDAQAALYRSLLAGRRFLVLLDNARDTEQVRPLLPGAPGCLTIVTSRNQLSGLVSAHGAHTLALRPLDAAQARSFLERRLGAGRLAGEARAVAEIATLCGGLPLALACVAARAATHPDFPLSAIAAELRAAHGSLDAFSRTDAAANVGAVFSWSLGAVSAEAALLFPLLALHPGPDFSVAATASLARLSPRRARSLLAELSDVHLVGEPAPGRYALHDLLRAHAAELLEEQHPESARDAAVERLFAHYLHTAHAAEPLLAPHADPVPPGPLPPGVLAERPADHPRALAWLTAEYPVLLAVVGAAARSGHDRVACLLAWSLEPFFDRRGHWHDWTTVQRIALDAALRTADPVWEARGLRALARAESRLGLHGSARLRLNRALSLFTESGDTVGRADTHRSLGWTHDQEGDLPGALRHNRLAMELFRDSGRRAAYASVLNSVGWYHALLGEYQEALSHCQQALALLQEFGDRYGEASTWHTIAYAHHHLGRHPNALLGYGNALALYRELGVPYLEACTLVHIGDTHAAMSDHDSAVEVRQQALTLLITLGHPDAEQVRALLTASERYA</sequence>
<dbReference type="SMART" id="SM00028">
    <property type="entry name" value="TPR"/>
    <property type="match status" value="5"/>
</dbReference>
<dbReference type="Pfam" id="PF00486">
    <property type="entry name" value="Trans_reg_C"/>
    <property type="match status" value="1"/>
</dbReference>
<organism evidence="9 10">
    <name type="scientific">Streptomyces akebiae</name>
    <dbReference type="NCBI Taxonomy" id="2865673"/>
    <lineage>
        <taxon>Bacteria</taxon>
        <taxon>Bacillati</taxon>
        <taxon>Actinomycetota</taxon>
        <taxon>Actinomycetes</taxon>
        <taxon>Kitasatosporales</taxon>
        <taxon>Streptomycetaceae</taxon>
        <taxon>Streptomyces</taxon>
    </lineage>
</organism>
<evidence type="ECO:0000256" key="2">
    <source>
        <dbReference type="ARBA" id="ARBA00023012"/>
    </source>
</evidence>
<feature type="compositionally biased region" description="Basic and acidic residues" evidence="7">
    <location>
        <begin position="343"/>
        <end position="369"/>
    </location>
</feature>
<keyword evidence="2" id="KW-0902">Two-component regulatory system</keyword>
<evidence type="ECO:0000256" key="7">
    <source>
        <dbReference type="SAM" id="MobiDB-lite"/>
    </source>
</evidence>
<dbReference type="EMBL" id="CP080647">
    <property type="protein sequence ID" value="QYX76894.1"/>
    <property type="molecule type" value="Genomic_DNA"/>
</dbReference>
<dbReference type="SUPFAM" id="SSF52540">
    <property type="entry name" value="P-loop containing nucleoside triphosphate hydrolases"/>
    <property type="match status" value="1"/>
</dbReference>
<evidence type="ECO:0000256" key="3">
    <source>
        <dbReference type="ARBA" id="ARBA00023015"/>
    </source>
</evidence>
<dbReference type="InterPro" id="IPR016032">
    <property type="entry name" value="Sig_transdc_resp-reg_C-effctor"/>
</dbReference>
<dbReference type="InterPro" id="IPR019734">
    <property type="entry name" value="TPR_rpt"/>
</dbReference>
<dbReference type="InterPro" id="IPR005158">
    <property type="entry name" value="BTAD"/>
</dbReference>
<dbReference type="InterPro" id="IPR027417">
    <property type="entry name" value="P-loop_NTPase"/>
</dbReference>
<dbReference type="Gene3D" id="3.40.50.300">
    <property type="entry name" value="P-loop containing nucleotide triphosphate hydrolases"/>
    <property type="match status" value="1"/>
</dbReference>
<feature type="DNA-binding region" description="OmpR/PhoB-type" evidence="6">
    <location>
        <begin position="1"/>
        <end position="102"/>
    </location>
</feature>
<protein>
    <submittedName>
        <fullName evidence="9">Tetratricopeptide repeat protein</fullName>
    </submittedName>
</protein>
<evidence type="ECO:0000256" key="5">
    <source>
        <dbReference type="ARBA" id="ARBA00023163"/>
    </source>
</evidence>
<evidence type="ECO:0000256" key="1">
    <source>
        <dbReference type="ARBA" id="ARBA00005820"/>
    </source>
</evidence>
<accession>A0ABX8XMS9</accession>
<evidence type="ECO:0000313" key="9">
    <source>
        <dbReference type="EMBL" id="QYX76894.1"/>
    </source>
</evidence>